<evidence type="ECO:0000313" key="1">
    <source>
        <dbReference type="EMBL" id="MBP2376101.1"/>
    </source>
</evidence>
<reference evidence="1 2" key="1">
    <citation type="submission" date="2021-03" db="EMBL/GenBank/DDBJ databases">
        <title>Sequencing the genomes of 1000 actinobacteria strains.</title>
        <authorList>
            <person name="Klenk H.-P."/>
        </authorList>
    </citation>
    <scope>NUCLEOTIDE SEQUENCE [LARGE SCALE GENOMIC DNA]</scope>
    <source>
        <strain evidence="1 2">DSM 15454</strain>
    </source>
</reference>
<comment type="caution">
    <text evidence="1">The sequence shown here is derived from an EMBL/GenBank/DDBJ whole genome shotgun (WGS) entry which is preliminary data.</text>
</comment>
<gene>
    <name evidence="1" type="ORF">JOF46_004013</name>
</gene>
<evidence type="ECO:0000313" key="2">
    <source>
        <dbReference type="Proteomes" id="UP000766570"/>
    </source>
</evidence>
<accession>A0ABS4WIR3</accession>
<keyword evidence="2" id="KW-1185">Reference proteome</keyword>
<organism evidence="1 2">
    <name type="scientific">Paeniglutamicibacter psychrophenolicus</name>
    <dbReference type="NCBI Taxonomy" id="257454"/>
    <lineage>
        <taxon>Bacteria</taxon>
        <taxon>Bacillati</taxon>
        <taxon>Actinomycetota</taxon>
        <taxon>Actinomycetes</taxon>
        <taxon>Micrococcales</taxon>
        <taxon>Micrococcaceae</taxon>
        <taxon>Paeniglutamicibacter</taxon>
    </lineage>
</organism>
<proteinExistence type="predicted"/>
<evidence type="ECO:0008006" key="3">
    <source>
        <dbReference type="Google" id="ProtNLM"/>
    </source>
</evidence>
<dbReference type="Proteomes" id="UP000766570">
    <property type="component" value="Unassembled WGS sequence"/>
</dbReference>
<dbReference type="RefSeq" id="WP_209910623.1">
    <property type="nucleotide sequence ID" value="NZ_BAAAMI010000003.1"/>
</dbReference>
<name>A0ABS4WIR3_9MICC</name>
<dbReference type="EMBL" id="JAGIOE010000001">
    <property type="protein sequence ID" value="MBP2376101.1"/>
    <property type="molecule type" value="Genomic_DNA"/>
</dbReference>
<sequence length="199" mass="22934">MQPDYSAFLDESSAIRSEDRQEYLVCAAIIPLESADEVREQLLPLKLKGQKKLHWTDEDEARRRKIVSAVAELTPMTAVVTHMSQPRRKTEHFRRKCLETIYYALSGMGIHQVTCESRMENQGKKDVAHLLTLRQKKFVAPEFDITHRRGGDEPLLWIPDIFLGAINANHKGISEYYDALKDFVVYNSTTEDSIKDERP</sequence>
<protein>
    <recommendedName>
        <fullName evidence="3">DUF3800 domain-containing protein</fullName>
    </recommendedName>
</protein>